<gene>
    <name evidence="4" type="ORF">F3Y22_tig00112498pilonHSYRG00033</name>
</gene>
<organism evidence="4 5">
    <name type="scientific">Hibiscus syriacus</name>
    <name type="common">Rose of Sharon</name>
    <dbReference type="NCBI Taxonomy" id="106335"/>
    <lineage>
        <taxon>Eukaryota</taxon>
        <taxon>Viridiplantae</taxon>
        <taxon>Streptophyta</taxon>
        <taxon>Embryophyta</taxon>
        <taxon>Tracheophyta</taxon>
        <taxon>Spermatophyta</taxon>
        <taxon>Magnoliopsida</taxon>
        <taxon>eudicotyledons</taxon>
        <taxon>Gunneridae</taxon>
        <taxon>Pentapetalae</taxon>
        <taxon>rosids</taxon>
        <taxon>malvids</taxon>
        <taxon>Malvales</taxon>
        <taxon>Malvaceae</taxon>
        <taxon>Malvoideae</taxon>
        <taxon>Hibiscus</taxon>
    </lineage>
</organism>
<name>A0A6A2XGS7_HIBSY</name>
<feature type="domain" description="Reverse transcriptase zinc-binding" evidence="3">
    <location>
        <begin position="581"/>
        <end position="642"/>
    </location>
</feature>
<dbReference type="InterPro" id="IPR045021">
    <property type="entry name" value="PSI1/2/3"/>
</dbReference>
<dbReference type="PANTHER" id="PTHR31730">
    <property type="entry name" value="OS01G0873900 PROTEIN"/>
    <property type="match status" value="1"/>
</dbReference>
<dbReference type="GO" id="GO:0004523">
    <property type="term" value="F:RNA-DNA hybrid ribonuclease activity"/>
    <property type="evidence" value="ECO:0007669"/>
    <property type="project" value="InterPro"/>
</dbReference>
<dbReference type="InterPro" id="IPR026960">
    <property type="entry name" value="RVT-Znf"/>
</dbReference>
<dbReference type="InterPro" id="IPR021864">
    <property type="entry name" value="DUF3475"/>
</dbReference>
<dbReference type="PANTHER" id="PTHR31730:SF32">
    <property type="entry name" value="PROTEIN PSK SIMULATOR 1"/>
    <property type="match status" value="1"/>
</dbReference>
<dbReference type="Pfam" id="PF13456">
    <property type="entry name" value="RVT_3"/>
    <property type="match status" value="1"/>
</dbReference>
<proteinExistence type="predicted"/>
<dbReference type="InterPro" id="IPR002156">
    <property type="entry name" value="RNaseH_domain"/>
</dbReference>
<feature type="domain" description="DUF3475" evidence="1">
    <location>
        <begin position="270"/>
        <end position="326"/>
    </location>
</feature>
<evidence type="ECO:0000259" key="3">
    <source>
        <dbReference type="Pfam" id="PF13966"/>
    </source>
</evidence>
<sequence>MSRGVRGIEDPLYLVCGLEPESICHLFFSCKVVWGVWVRFLQLWNIYTVLPNNPKAFLYSWFDLLPDSDIWKFVPGAVMWTVWKCRNHMVFENGRLDQTLLFFLARYRVASWFSTKNSNFPILLDWLMGDLTLVDLHRTPTKKVSPKSHWCPPLSDFFKVNVDGVVSSDGDAVWINNPEASSTTYVLVVKEIAKRMLEYVRICGSSNRQPKRFAKRGRVSEVSSLLGRAGTVGLGKAVEVLDTLGSNMTNLNLSSGFTSGVTTKGIKISILAFEVANTTVKGVNLIQSLSKENIRHFKEVVFPSEGVQNLISRDMDELLRIAASDKREELKVFLERWYALAIVLTLEKQLKDEAETIIQQLMSLVQYTAFADDLILFCRDSPMQILNIRRVLRIFGVMSGLHLNLSKSSLFRVNMDVDLVKELATKASCGVGSFPMSYLGLPIGTRKNSESMWDPVFQNFNKRLADLDKKRIHWVSWKSVCQPIEEDGLGILDLRVINRVLLGKWIWKFANEKRSLWKELICCKNNVDVLSLSISNAASPFDSWIWKGILSNFSKNDQIGDCLRDNSKIQVGNGKGDGMFSVKACRLSLYDSSKESFEWKKWVWDGLAPPRVQTFLWQICHQKLAVRVELKKRGIPLTEVCYGIFLLLCIKILPLFSAHGPILVQIQTDLLVEDPTRADSFLITSGPKKVIGWSPPPADIFKLNVDGAVTGDGMQGVGPGLPILTELKAIKEGLGFFYSSNWAKKGRLIIESDCKCAVDWILKLQPAPSFFSDLVEDIEALITAKGVVLRWIPRSCNLEADRLAKQGIG</sequence>
<dbReference type="Proteomes" id="UP000436088">
    <property type="component" value="Unassembled WGS sequence"/>
</dbReference>
<dbReference type="Pfam" id="PF11961">
    <property type="entry name" value="DUF3475"/>
    <property type="match status" value="1"/>
</dbReference>
<dbReference type="EMBL" id="VEPZ02001596">
    <property type="protein sequence ID" value="KAE8666395.1"/>
    <property type="molecule type" value="Genomic_DNA"/>
</dbReference>
<comment type="caution">
    <text evidence="4">The sequence shown here is derived from an EMBL/GenBank/DDBJ whole genome shotgun (WGS) entry which is preliminary data.</text>
</comment>
<dbReference type="InterPro" id="IPR036397">
    <property type="entry name" value="RNaseH_sf"/>
</dbReference>
<evidence type="ECO:0000313" key="4">
    <source>
        <dbReference type="EMBL" id="KAE8666395.1"/>
    </source>
</evidence>
<accession>A0A6A2XGS7</accession>
<evidence type="ECO:0000313" key="5">
    <source>
        <dbReference type="Proteomes" id="UP000436088"/>
    </source>
</evidence>
<dbReference type="InterPro" id="IPR044730">
    <property type="entry name" value="RNase_H-like_dom_plant"/>
</dbReference>
<dbReference type="SUPFAM" id="SSF53098">
    <property type="entry name" value="Ribonuclease H-like"/>
    <property type="match status" value="1"/>
</dbReference>
<dbReference type="GO" id="GO:0003676">
    <property type="term" value="F:nucleic acid binding"/>
    <property type="evidence" value="ECO:0007669"/>
    <property type="project" value="InterPro"/>
</dbReference>
<dbReference type="AlphaFoldDB" id="A0A6A2XGS7"/>
<dbReference type="Gene3D" id="3.30.420.10">
    <property type="entry name" value="Ribonuclease H-like superfamily/Ribonuclease H"/>
    <property type="match status" value="1"/>
</dbReference>
<dbReference type="GO" id="GO:0045927">
    <property type="term" value="P:positive regulation of growth"/>
    <property type="evidence" value="ECO:0007669"/>
    <property type="project" value="InterPro"/>
</dbReference>
<dbReference type="CDD" id="cd06222">
    <property type="entry name" value="RNase_H_like"/>
    <property type="match status" value="1"/>
</dbReference>
<dbReference type="Pfam" id="PF13966">
    <property type="entry name" value="zf-RVT"/>
    <property type="match status" value="1"/>
</dbReference>
<evidence type="ECO:0000259" key="2">
    <source>
        <dbReference type="Pfam" id="PF13456"/>
    </source>
</evidence>
<dbReference type="InterPro" id="IPR012337">
    <property type="entry name" value="RNaseH-like_sf"/>
</dbReference>
<keyword evidence="5" id="KW-1185">Reference proteome</keyword>
<evidence type="ECO:0000259" key="1">
    <source>
        <dbReference type="Pfam" id="PF11961"/>
    </source>
</evidence>
<reference evidence="4" key="1">
    <citation type="submission" date="2019-09" db="EMBL/GenBank/DDBJ databases">
        <title>Draft genome information of white flower Hibiscus syriacus.</title>
        <authorList>
            <person name="Kim Y.-M."/>
        </authorList>
    </citation>
    <scope>NUCLEOTIDE SEQUENCE [LARGE SCALE GENOMIC DNA]</scope>
    <source>
        <strain evidence="4">YM2019G1</strain>
    </source>
</reference>
<feature type="domain" description="RNase H type-1" evidence="2">
    <location>
        <begin position="725"/>
        <end position="806"/>
    </location>
</feature>
<protein>
    <submittedName>
        <fullName evidence="4">Surfeit locus protein 5 subunit 22 of Mediator complex</fullName>
    </submittedName>
</protein>